<dbReference type="EMBL" id="CP065647">
    <property type="protein sequence ID" value="QPR75040.1"/>
    <property type="molecule type" value="Genomic_DNA"/>
</dbReference>
<protein>
    <submittedName>
        <fullName evidence="2">DUF1653 domain-containing protein</fullName>
    </submittedName>
</protein>
<evidence type="ECO:0000313" key="3">
    <source>
        <dbReference type="Proteomes" id="UP000595038"/>
    </source>
</evidence>
<evidence type="ECO:0000313" key="2">
    <source>
        <dbReference type="EMBL" id="QPR75040.1"/>
    </source>
</evidence>
<dbReference type="InterPro" id="IPR023387">
    <property type="entry name" value="DUF1653-like_dom"/>
</dbReference>
<dbReference type="AlphaFoldDB" id="A0AB37GS36"/>
<name>A0AB37GS36_BACLI</name>
<feature type="domain" description="DUF1653" evidence="1">
    <location>
        <begin position="11"/>
        <end position="67"/>
    </location>
</feature>
<accession>A0AB37GS36</accession>
<proteinExistence type="predicted"/>
<evidence type="ECO:0000259" key="1">
    <source>
        <dbReference type="Pfam" id="PF07866"/>
    </source>
</evidence>
<dbReference type="Proteomes" id="UP000595038">
    <property type="component" value="Chromosome"/>
</dbReference>
<organism evidence="2 3">
    <name type="scientific">Bacillus licheniformis</name>
    <dbReference type="NCBI Taxonomy" id="1402"/>
    <lineage>
        <taxon>Bacteria</taxon>
        <taxon>Bacillati</taxon>
        <taxon>Bacillota</taxon>
        <taxon>Bacilli</taxon>
        <taxon>Bacillales</taxon>
        <taxon>Bacillaceae</taxon>
        <taxon>Bacillus</taxon>
    </lineage>
</organism>
<dbReference type="Pfam" id="PF07866">
    <property type="entry name" value="DUF1653"/>
    <property type="match status" value="1"/>
</dbReference>
<dbReference type="RefSeq" id="WP_105179790.1">
    <property type="nucleotide sequence ID" value="NZ_CP045814.1"/>
</dbReference>
<gene>
    <name evidence="2" type="ORF">I6G80_15025</name>
</gene>
<sequence>MDTFDFIGCHFKHYKGGIYKVIGEVIHTETVEKLVTYEDHDGVLWARPKDMFFGKVVVDGKEIKRFTKIN</sequence>
<dbReference type="InterPro" id="IPR037135">
    <property type="entry name" value="DUF1653-like_dom_sf"/>
</dbReference>
<reference evidence="2 3" key="1">
    <citation type="submission" date="2020-12" db="EMBL/GenBank/DDBJ databases">
        <title>FDA dAtabase for Regulatory Grade micrObial Sequences (FDA-ARGOS): Supporting development and validation of Infectious Disease Dx tests.</title>
        <authorList>
            <person name="Nelson B."/>
            <person name="Plummer A."/>
            <person name="Tallon L."/>
            <person name="Sadzewicz L."/>
            <person name="Zhao X."/>
            <person name="Boylan J."/>
            <person name="Ott S."/>
            <person name="Bowen H."/>
            <person name="Vavikolanu K."/>
            <person name="Mehta A."/>
            <person name="Aluvathingal J."/>
            <person name="Nadendla S."/>
            <person name="Myers T."/>
            <person name="Yan Y."/>
            <person name="Sichtig H."/>
        </authorList>
    </citation>
    <scope>NUCLEOTIDE SEQUENCE [LARGE SCALE GENOMIC DNA]</scope>
    <source>
        <strain evidence="2 3">FDAARGOS_923</strain>
    </source>
</reference>
<dbReference type="Gene3D" id="2.30.30.320">
    <property type="entry name" value="DUF1653-like domain"/>
    <property type="match status" value="1"/>
</dbReference>